<dbReference type="PANTHER" id="PTHR48038:SF1">
    <property type="entry name" value="RIBONUCLEOPROTEIN RB97D"/>
    <property type="match status" value="1"/>
</dbReference>
<keyword evidence="1" id="KW-0479">Metal-binding</keyword>
<keyword evidence="7" id="KW-1185">Reference proteome</keyword>
<feature type="domain" description="RRM" evidence="4">
    <location>
        <begin position="2"/>
        <end position="72"/>
    </location>
</feature>
<name>A0A2P6NUH8_9EUKA</name>
<proteinExistence type="predicted"/>
<dbReference type="AlphaFoldDB" id="A0A2P6NUH8"/>
<dbReference type="Gene3D" id="3.30.70.330">
    <property type="match status" value="1"/>
</dbReference>
<dbReference type="EMBL" id="MDYQ01000019">
    <property type="protein sequence ID" value="PRP87624.1"/>
    <property type="molecule type" value="Genomic_DNA"/>
</dbReference>
<dbReference type="InterPro" id="IPR012677">
    <property type="entry name" value="Nucleotide-bd_a/b_plait_sf"/>
</dbReference>
<reference evidence="6 7" key="1">
    <citation type="journal article" date="2018" name="Genome Biol. Evol.">
        <title>Multiple Roots of Fruiting Body Formation in Amoebozoa.</title>
        <authorList>
            <person name="Hillmann F."/>
            <person name="Forbes G."/>
            <person name="Novohradska S."/>
            <person name="Ferling I."/>
            <person name="Riege K."/>
            <person name="Groth M."/>
            <person name="Westermann M."/>
            <person name="Marz M."/>
            <person name="Spaller T."/>
            <person name="Winckler T."/>
            <person name="Schaap P."/>
            <person name="Glockner G."/>
        </authorList>
    </citation>
    <scope>NUCLEOTIDE SEQUENCE [LARGE SCALE GENOMIC DNA]</scope>
    <source>
        <strain evidence="6 7">Jena</strain>
    </source>
</reference>
<dbReference type="PROSITE" id="PS50102">
    <property type="entry name" value="RRM"/>
    <property type="match status" value="1"/>
</dbReference>
<dbReference type="SUPFAM" id="SSF54928">
    <property type="entry name" value="RNA-binding domain, RBD"/>
    <property type="match status" value="1"/>
</dbReference>
<sequence length="237" mass="25979">MSRLYVGRLSSRTRERDLEDDFSRFGRITRLDMKNGFAFIEYNDPKDADDAVRDMHGRTLDGSNIIVERAKGTEKGPGGRRGEDAPSGTKCFNCGNTGHWARDCPDADGRSVFYSGHEWWFASVCLSFFAVPLSVVSLEGASTVENQDISPVTALEVAEEETAEVEEETAEADTTPTEETAPPEDLDLDPDLPAATDREETVPLPEEVAPPPEEEAPPPEEPVLLPEEASPPAEVKE</sequence>
<dbReference type="SMART" id="SM00343">
    <property type="entry name" value="ZnF_C2HC"/>
    <property type="match status" value="1"/>
</dbReference>
<dbReference type="SMART" id="SM00360">
    <property type="entry name" value="RRM"/>
    <property type="match status" value="1"/>
</dbReference>
<feature type="compositionally biased region" description="Acidic residues" evidence="3">
    <location>
        <begin position="158"/>
        <end position="171"/>
    </location>
</feature>
<dbReference type="GO" id="GO:0008270">
    <property type="term" value="F:zinc ion binding"/>
    <property type="evidence" value="ECO:0007669"/>
    <property type="project" value="UniProtKB-KW"/>
</dbReference>
<feature type="region of interest" description="Disordered" evidence="3">
    <location>
        <begin position="158"/>
        <end position="237"/>
    </location>
</feature>
<evidence type="ECO:0000256" key="2">
    <source>
        <dbReference type="PROSITE-ProRule" id="PRU00176"/>
    </source>
</evidence>
<evidence type="ECO:0000313" key="6">
    <source>
        <dbReference type="EMBL" id="PRP87624.1"/>
    </source>
</evidence>
<gene>
    <name evidence="6" type="ORF">PROFUN_04651</name>
</gene>
<protein>
    <submittedName>
        <fullName evidence="6">Uncharacterized protein</fullName>
    </submittedName>
</protein>
<keyword evidence="2" id="KW-0694">RNA-binding</keyword>
<dbReference type="PROSITE" id="PS50158">
    <property type="entry name" value="ZF_CCHC"/>
    <property type="match status" value="1"/>
</dbReference>
<accession>A0A2P6NUH8</accession>
<dbReference type="InParanoid" id="A0A2P6NUH8"/>
<dbReference type="InterPro" id="IPR001878">
    <property type="entry name" value="Znf_CCHC"/>
</dbReference>
<evidence type="ECO:0000256" key="3">
    <source>
        <dbReference type="SAM" id="MobiDB-lite"/>
    </source>
</evidence>
<dbReference type="PANTHER" id="PTHR48038">
    <property type="entry name" value="RIBONUCLEOPROTEIN RB97D"/>
    <property type="match status" value="1"/>
</dbReference>
<organism evidence="6 7">
    <name type="scientific">Planoprotostelium fungivorum</name>
    <dbReference type="NCBI Taxonomy" id="1890364"/>
    <lineage>
        <taxon>Eukaryota</taxon>
        <taxon>Amoebozoa</taxon>
        <taxon>Evosea</taxon>
        <taxon>Variosea</taxon>
        <taxon>Cavosteliida</taxon>
        <taxon>Cavosteliaceae</taxon>
        <taxon>Planoprotostelium</taxon>
    </lineage>
</organism>
<dbReference type="Pfam" id="PF00098">
    <property type="entry name" value="zf-CCHC"/>
    <property type="match status" value="1"/>
</dbReference>
<dbReference type="SUPFAM" id="SSF57756">
    <property type="entry name" value="Retrovirus zinc finger-like domains"/>
    <property type="match status" value="1"/>
</dbReference>
<feature type="domain" description="CCHC-type" evidence="5">
    <location>
        <begin position="90"/>
        <end position="106"/>
    </location>
</feature>
<keyword evidence="1" id="KW-0862">Zinc</keyword>
<dbReference type="OrthoDB" id="5970at2759"/>
<feature type="compositionally biased region" description="Low complexity" evidence="3">
    <location>
        <begin position="222"/>
        <end position="237"/>
    </location>
</feature>
<dbReference type="Proteomes" id="UP000241769">
    <property type="component" value="Unassembled WGS sequence"/>
</dbReference>
<dbReference type="Gene3D" id="4.10.60.10">
    <property type="entry name" value="Zinc finger, CCHC-type"/>
    <property type="match status" value="1"/>
</dbReference>
<dbReference type="Pfam" id="PF00076">
    <property type="entry name" value="RRM_1"/>
    <property type="match status" value="1"/>
</dbReference>
<dbReference type="GO" id="GO:0003723">
    <property type="term" value="F:RNA binding"/>
    <property type="evidence" value="ECO:0007669"/>
    <property type="project" value="UniProtKB-UniRule"/>
</dbReference>
<evidence type="ECO:0000259" key="4">
    <source>
        <dbReference type="PROSITE" id="PS50102"/>
    </source>
</evidence>
<feature type="compositionally biased region" description="Acidic residues" evidence="3">
    <location>
        <begin position="181"/>
        <end position="190"/>
    </location>
</feature>
<keyword evidence="1" id="KW-0863">Zinc-finger</keyword>
<evidence type="ECO:0000313" key="7">
    <source>
        <dbReference type="Proteomes" id="UP000241769"/>
    </source>
</evidence>
<evidence type="ECO:0000259" key="5">
    <source>
        <dbReference type="PROSITE" id="PS50158"/>
    </source>
</evidence>
<comment type="caution">
    <text evidence="6">The sequence shown here is derived from an EMBL/GenBank/DDBJ whole genome shotgun (WGS) entry which is preliminary data.</text>
</comment>
<dbReference type="InterPro" id="IPR035979">
    <property type="entry name" value="RBD_domain_sf"/>
</dbReference>
<dbReference type="FunFam" id="3.30.70.330:FF:000272">
    <property type="entry name" value="Serine/arginine-rich splicing factor RS2Z32"/>
    <property type="match status" value="1"/>
</dbReference>
<dbReference type="STRING" id="1890364.A0A2P6NUH8"/>
<dbReference type="InterPro" id="IPR036875">
    <property type="entry name" value="Znf_CCHC_sf"/>
</dbReference>
<dbReference type="InterPro" id="IPR000504">
    <property type="entry name" value="RRM_dom"/>
</dbReference>
<evidence type="ECO:0000256" key="1">
    <source>
        <dbReference type="PROSITE-ProRule" id="PRU00047"/>
    </source>
</evidence>